<dbReference type="AlphaFoldDB" id="W0V7F6"/>
<name>W0V7F6_9BURK</name>
<sequence>MWILFPFNQLSGILQILRHNHLQNQFNANILLTNTRTLPVEIFFSYRCLEQTNHF</sequence>
<dbReference type="EMBL" id="HG322949">
    <property type="protein sequence ID" value="CDG84769.1"/>
    <property type="molecule type" value="Genomic_DNA"/>
</dbReference>
<organism evidence="1 2">
    <name type="scientific">Janthinobacterium agaricidamnosum NBRC 102515 = DSM 9628</name>
    <dbReference type="NCBI Taxonomy" id="1349767"/>
    <lineage>
        <taxon>Bacteria</taxon>
        <taxon>Pseudomonadati</taxon>
        <taxon>Pseudomonadota</taxon>
        <taxon>Betaproteobacteria</taxon>
        <taxon>Burkholderiales</taxon>
        <taxon>Oxalobacteraceae</taxon>
        <taxon>Janthinobacterium</taxon>
    </lineage>
</organism>
<protein>
    <submittedName>
        <fullName evidence="1">Uncharacterized protein</fullName>
    </submittedName>
</protein>
<dbReference type="KEGG" id="jag:GJA_4159"/>
<evidence type="ECO:0000313" key="1">
    <source>
        <dbReference type="EMBL" id="CDG84769.1"/>
    </source>
</evidence>
<proteinExistence type="predicted"/>
<dbReference type="HOGENOM" id="CLU_3026192_0_0_4"/>
<dbReference type="Proteomes" id="UP000027604">
    <property type="component" value="Chromosome I"/>
</dbReference>
<reference evidence="1 2" key="1">
    <citation type="journal article" date="2015" name="Genome Announc.">
        <title>Genome Sequence of Mushroom Soft-Rot Pathogen Janthinobacterium agaricidamnosum.</title>
        <authorList>
            <person name="Graupner K."/>
            <person name="Lackner G."/>
            <person name="Hertweck C."/>
        </authorList>
    </citation>
    <scope>NUCLEOTIDE SEQUENCE [LARGE SCALE GENOMIC DNA]</scope>
    <source>
        <strain evidence="2">NBRC 102515 / DSM 9628</strain>
    </source>
</reference>
<gene>
    <name evidence="1" type="ORF">GJA_4159</name>
</gene>
<evidence type="ECO:0000313" key="2">
    <source>
        <dbReference type="Proteomes" id="UP000027604"/>
    </source>
</evidence>
<dbReference type="STRING" id="1349767.GJA_4159"/>
<keyword evidence="2" id="KW-1185">Reference proteome</keyword>
<accession>W0V7F6</accession>